<evidence type="ECO:0008006" key="4">
    <source>
        <dbReference type="Google" id="ProtNLM"/>
    </source>
</evidence>
<proteinExistence type="predicted"/>
<dbReference type="OrthoDB" id="9815657at2"/>
<dbReference type="InterPro" id="IPR011659">
    <property type="entry name" value="WD40"/>
</dbReference>
<gene>
    <name evidence="2" type="ORF">FHK87_01650</name>
</gene>
<dbReference type="Gene3D" id="2.120.10.30">
    <property type="entry name" value="TolB, C-terminal domain"/>
    <property type="match status" value="1"/>
</dbReference>
<accession>A0A504JME8</accession>
<name>A0A504JME8_9FLAO</name>
<dbReference type="InterPro" id="IPR011042">
    <property type="entry name" value="6-blade_b-propeller_TolB-like"/>
</dbReference>
<organism evidence="2 3">
    <name type="scientific">Aquimarina algicola</name>
    <dbReference type="NCBI Taxonomy" id="2589995"/>
    <lineage>
        <taxon>Bacteria</taxon>
        <taxon>Pseudomonadati</taxon>
        <taxon>Bacteroidota</taxon>
        <taxon>Flavobacteriia</taxon>
        <taxon>Flavobacteriales</taxon>
        <taxon>Flavobacteriaceae</taxon>
        <taxon>Aquimarina</taxon>
    </lineage>
</organism>
<sequence>MNTLKQIFPAALIIVVLFLCACSNDSRSTSEDLDANSNLLNPGITGKLFVHENDYGSYLLDLASGIFTEIPNTDWENQNDRFPSGVANFWAIPAKYDHQEFIIKVRNCKRVNDDVLSPSLTCIAIQNYKGEYVSQFELLYAVRGSVHLSRNREYLALFRNIGQSVSSDKWLEIYDREGNLISDQKLDETSIDWLPNGRLVYIQNRSFIFTEPYSTTPDYQLTLPEMISGSPGQISVSPDGTRVAFSMIHTSNFATTRATPYVMNSDGTNIKQLADVPGEEFPIINSPTWSPDSKWILLKEGGAQGQDLNTPGVLGHLYAIPSDLDKVVMLSSIDDEKSPEAIRLKRYYKDTEPNEEKPNPTDRFPNWGLYWLPN</sequence>
<reference evidence="2 3" key="1">
    <citation type="submission" date="2019-06" db="EMBL/GenBank/DDBJ databases">
        <authorList>
            <person name="Meng X."/>
        </authorList>
    </citation>
    <scope>NUCLEOTIDE SEQUENCE [LARGE SCALE GENOMIC DNA]</scope>
    <source>
        <strain evidence="2 3">M625</strain>
    </source>
</reference>
<dbReference type="EMBL" id="VFWZ01000001">
    <property type="protein sequence ID" value="TPN88948.1"/>
    <property type="molecule type" value="Genomic_DNA"/>
</dbReference>
<evidence type="ECO:0000313" key="3">
    <source>
        <dbReference type="Proteomes" id="UP000315540"/>
    </source>
</evidence>
<dbReference type="Proteomes" id="UP000315540">
    <property type="component" value="Unassembled WGS sequence"/>
</dbReference>
<feature type="chain" id="PRO_5021431472" description="TolB protein" evidence="1">
    <location>
        <begin position="22"/>
        <end position="374"/>
    </location>
</feature>
<keyword evidence="3" id="KW-1185">Reference proteome</keyword>
<evidence type="ECO:0000256" key="1">
    <source>
        <dbReference type="SAM" id="SignalP"/>
    </source>
</evidence>
<protein>
    <recommendedName>
        <fullName evidence="4">TolB protein</fullName>
    </recommendedName>
</protein>
<dbReference type="SUPFAM" id="SSF82171">
    <property type="entry name" value="DPP6 N-terminal domain-like"/>
    <property type="match status" value="1"/>
</dbReference>
<dbReference type="PROSITE" id="PS51257">
    <property type="entry name" value="PROKAR_LIPOPROTEIN"/>
    <property type="match status" value="1"/>
</dbReference>
<dbReference type="AlphaFoldDB" id="A0A504JME8"/>
<feature type="signal peptide" evidence="1">
    <location>
        <begin position="1"/>
        <end position="21"/>
    </location>
</feature>
<evidence type="ECO:0000313" key="2">
    <source>
        <dbReference type="EMBL" id="TPN88948.1"/>
    </source>
</evidence>
<dbReference type="RefSeq" id="WP_140589001.1">
    <property type="nucleotide sequence ID" value="NZ_VFWZ01000001.1"/>
</dbReference>
<comment type="caution">
    <text evidence="2">The sequence shown here is derived from an EMBL/GenBank/DDBJ whole genome shotgun (WGS) entry which is preliminary data.</text>
</comment>
<keyword evidence="1" id="KW-0732">Signal</keyword>
<dbReference type="Pfam" id="PF07676">
    <property type="entry name" value="PD40"/>
    <property type="match status" value="1"/>
</dbReference>